<dbReference type="InterPro" id="IPR000008">
    <property type="entry name" value="C2_dom"/>
</dbReference>
<feature type="region of interest" description="Disordered" evidence="6">
    <location>
        <begin position="1257"/>
        <end position="1367"/>
    </location>
</feature>
<feature type="region of interest" description="Disordered" evidence="6">
    <location>
        <begin position="162"/>
        <end position="773"/>
    </location>
</feature>
<feature type="compositionally biased region" description="Basic and acidic residues" evidence="6">
    <location>
        <begin position="357"/>
        <end position="520"/>
    </location>
</feature>
<dbReference type="GO" id="GO:0031267">
    <property type="term" value="F:small GTPase binding"/>
    <property type="evidence" value="ECO:0007669"/>
    <property type="project" value="InterPro"/>
</dbReference>
<feature type="compositionally biased region" description="Basic and acidic residues" evidence="6">
    <location>
        <begin position="531"/>
        <end position="773"/>
    </location>
</feature>
<keyword evidence="4" id="KW-0967">Endosome</keyword>
<dbReference type="Gene3D" id="1.20.5.2440">
    <property type="match status" value="1"/>
</dbReference>
<evidence type="ECO:0000256" key="1">
    <source>
        <dbReference type="ARBA" id="ARBA00004172"/>
    </source>
</evidence>
<feature type="compositionally biased region" description="Basic and acidic residues" evidence="6">
    <location>
        <begin position="1075"/>
        <end position="1089"/>
    </location>
</feature>
<dbReference type="SMART" id="SM00239">
    <property type="entry name" value="C2"/>
    <property type="match status" value="1"/>
</dbReference>
<organism evidence="9 10">
    <name type="scientific">Scomber scombrus</name>
    <name type="common">Atlantic mackerel</name>
    <name type="synonym">Scomber vernalis</name>
    <dbReference type="NCBI Taxonomy" id="13677"/>
    <lineage>
        <taxon>Eukaryota</taxon>
        <taxon>Metazoa</taxon>
        <taxon>Chordata</taxon>
        <taxon>Craniata</taxon>
        <taxon>Vertebrata</taxon>
        <taxon>Euteleostomi</taxon>
        <taxon>Actinopterygii</taxon>
        <taxon>Neopterygii</taxon>
        <taxon>Teleostei</taxon>
        <taxon>Neoteleostei</taxon>
        <taxon>Acanthomorphata</taxon>
        <taxon>Pelagiaria</taxon>
        <taxon>Scombriformes</taxon>
        <taxon>Scombridae</taxon>
        <taxon>Scomber</taxon>
    </lineage>
</organism>
<feature type="compositionally biased region" description="Polar residues" evidence="6">
    <location>
        <begin position="1050"/>
        <end position="1061"/>
    </location>
</feature>
<dbReference type="InterPro" id="IPR037789">
    <property type="entry name" value="FIP_classI"/>
</dbReference>
<feature type="compositionally biased region" description="Polar residues" evidence="6">
    <location>
        <begin position="1126"/>
        <end position="1159"/>
    </location>
</feature>
<dbReference type="InterPro" id="IPR035892">
    <property type="entry name" value="C2_domain_sf"/>
</dbReference>
<reference evidence="9 10" key="1">
    <citation type="submission" date="2024-01" db="EMBL/GenBank/DDBJ databases">
        <authorList>
            <person name="Alioto T."/>
            <person name="Alioto T."/>
            <person name="Gomez Garrido J."/>
        </authorList>
    </citation>
    <scope>NUCLEOTIDE SEQUENCE [LARGE SCALE GENOMIC DNA]</scope>
</reference>
<evidence type="ECO:0000256" key="2">
    <source>
        <dbReference type="ARBA" id="ARBA00022448"/>
    </source>
</evidence>
<feature type="compositionally biased region" description="Polar residues" evidence="6">
    <location>
        <begin position="1020"/>
        <end position="1042"/>
    </location>
</feature>
<dbReference type="PROSITE" id="PS51511">
    <property type="entry name" value="FIP_RBD"/>
    <property type="match status" value="1"/>
</dbReference>
<sequence>MSFADQQWCPTSVQVTVHQARGLRIKGKSGTNDAYAFMQVAKEKYQTSVVEKSVAPVWKEEATFDLPPGGGERSTLHVHVLHRALVGPDKLLGQAVINLLQLSEDKTRNKTEWFKLLDKTGKSDKDRGEVLVDIQFMRNNMTASMFDLSAAGKSRSRLGKFKDKVRGKKKESDAASSTVPSFTQVLTDSEDEANGEAEVAAGKDEKKKKLKMKSLFSTKSNLQKNMSQSMSVLPGKNSSLSGSQSSGLNVDSSEGKKKFKFMIHKRSGSSDSKDTSAGQQKHGSGEQSNLCINGSHVYREESQPRTARIGSNFSLASSGHGSMEDVPENSPPSVDSLRAVRQYSPWTEEEEEEEAEVENKKKDMEEMRIKEEKEEMVRRQELERLAEERRRKEEEERKQIEKEKLRREEVRAKEEERVKREEEERERLAEEKRRLEEQERRRIEGEKICREEEEKAQEERRRKEKEEEERVRRQEEDLERLAEEKRRQEEEERKRIEEEMARKEEEERVRMEEERAQEERRRRKEKEEEEERMRRQEEEERKRIEEEKARKEEEERVRMEEERAQEERRRKEKEEEEEKMRRQEEERERLAEEKRRQEEEERKRIEEEKARKEERIRMEEQRAQEERRREEEERVRREEEKRERLAAEKMRLEEQEKRRVEEEKIRREEEERIRIEEERAQEERSRKEKEEEEERMTRQEELERLAKEKRRQEEEERKQIEEEKARKEEEERIRTEEERAQEERRRKEKEEMAEEERVKREEEERERLAAEKRRLEQERRRIEEEKICREEEERIRMEEELAQEERRRKEKEEEEERIRMEEELAQEERRRKEKEEEEERIRMEEELAQEERRRKEKEEEEERVRRQEEEERKRIEEEKARKEEEEQIRREEEKAQEERRTKEKEERVRRQEEERERLAAERGRQEEERKRIEEEKARKEEEERVRRQEEEREKKRRQEEEERIRKEERVRKEKEEIERLAKEKRREEQEKRRIEEEERIRREEEGLTGNQRKDGHRAIESQSPAEVTSTNPFEENLSNNPFDESPDSPAETNSSTTQQRYQFPEPSVGSSVISTDEKAVIRTQRDKRQAPLPPGRNPTKRQSNKEPDASTHLAQINKLSKEKNVKTASILPQRSLQVNAPLSRPSTDTKNNQSLTLNSATKGTTTTTTTAKHTKRPAPTRPRSVEEKPKTSNGRVSEAKQVPVVYGLNPFDDDEDEDENELTAQDDKTASGNTSSVVWPAAVSQAKDDISQIKKSSKIAHAPLPPAKTATTSNTDGGHVRDKTHVTVPDKNATQTCDPEPEAIHSRRVEESPPQESQPVTVLRAGVEASGKKEGPHASSRRLLPVKPLNSLEQQSVSGEKDHKSTGIPCEVEENTKVSSSGVKGPFSQLTQEELISLVLKQEKQLLQRDSKISELEHYIDNLIVRVIEEKPSILMSLNALKKMA</sequence>
<dbReference type="GO" id="GO:0045055">
    <property type="term" value="P:regulated exocytosis"/>
    <property type="evidence" value="ECO:0007669"/>
    <property type="project" value="TreeGrafter"/>
</dbReference>
<feature type="compositionally biased region" description="Low complexity" evidence="6">
    <location>
        <begin position="238"/>
        <end position="248"/>
    </location>
</feature>
<keyword evidence="3" id="KW-0597">Phosphoprotein</keyword>
<feature type="compositionally biased region" description="Acidic residues" evidence="6">
    <location>
        <begin position="1211"/>
        <end position="1221"/>
    </location>
</feature>
<dbReference type="SUPFAM" id="SSF49562">
    <property type="entry name" value="C2 domain (Calcium/lipid-binding domain, CaLB)"/>
    <property type="match status" value="1"/>
</dbReference>
<comment type="caution">
    <text evidence="9">The sequence shown here is derived from an EMBL/GenBank/DDBJ whole genome shotgun (WGS) entry which is preliminary data.</text>
</comment>
<dbReference type="InterPro" id="IPR019018">
    <property type="entry name" value="Rab-bd_FIP-RBD"/>
</dbReference>
<feature type="compositionally biased region" description="Polar residues" evidence="6">
    <location>
        <begin position="221"/>
        <end position="231"/>
    </location>
</feature>
<feature type="compositionally biased region" description="Polar residues" evidence="6">
    <location>
        <begin position="309"/>
        <end position="320"/>
    </location>
</feature>
<comment type="subcellular location">
    <subcellularLocation>
        <location evidence="1">Recycling endosome</location>
    </subcellularLocation>
</comment>
<feature type="compositionally biased region" description="Acidic residues" evidence="6">
    <location>
        <begin position="347"/>
        <end position="356"/>
    </location>
</feature>
<dbReference type="Gene3D" id="2.60.40.150">
    <property type="entry name" value="C2 domain"/>
    <property type="match status" value="1"/>
</dbReference>
<dbReference type="SUPFAM" id="SSF144270">
    <property type="entry name" value="Eferin C-derminal domain-like"/>
    <property type="match status" value="1"/>
</dbReference>
<dbReference type="Proteomes" id="UP001314229">
    <property type="component" value="Unassembled WGS sequence"/>
</dbReference>
<keyword evidence="5" id="KW-0653">Protein transport</keyword>
<feature type="domain" description="FIP-RBD" evidence="8">
    <location>
        <begin position="1376"/>
        <end position="1438"/>
    </location>
</feature>
<feature type="compositionally biased region" description="Polar residues" evidence="6">
    <location>
        <begin position="275"/>
        <end position="292"/>
    </location>
</feature>
<protein>
    <submittedName>
        <fullName evidence="9">Trichohyalin</fullName>
    </submittedName>
</protein>
<evidence type="ECO:0000256" key="5">
    <source>
        <dbReference type="ARBA" id="ARBA00022927"/>
    </source>
</evidence>
<feature type="compositionally biased region" description="Basic residues" evidence="6">
    <location>
        <begin position="257"/>
        <end position="267"/>
    </location>
</feature>
<dbReference type="CDD" id="cd08682">
    <property type="entry name" value="C2_Rab11-FIP_classI"/>
    <property type="match status" value="1"/>
</dbReference>
<dbReference type="PANTHER" id="PTHR15746">
    <property type="entry name" value="RAB11-RELATED"/>
    <property type="match status" value="1"/>
</dbReference>
<evidence type="ECO:0000313" key="9">
    <source>
        <dbReference type="EMBL" id="CAK6959427.1"/>
    </source>
</evidence>
<dbReference type="EMBL" id="CAWUFR010000039">
    <property type="protein sequence ID" value="CAK6959427.1"/>
    <property type="molecule type" value="Genomic_DNA"/>
</dbReference>
<dbReference type="FunFam" id="2.60.40.150:FF:000070">
    <property type="entry name" value="rab11 family-interacting protein 2 isoform X1"/>
    <property type="match status" value="1"/>
</dbReference>
<evidence type="ECO:0000256" key="4">
    <source>
        <dbReference type="ARBA" id="ARBA00022753"/>
    </source>
</evidence>
<dbReference type="GO" id="GO:0015031">
    <property type="term" value="P:protein transport"/>
    <property type="evidence" value="ECO:0007669"/>
    <property type="project" value="UniProtKB-KW"/>
</dbReference>
<evidence type="ECO:0000259" key="8">
    <source>
        <dbReference type="PROSITE" id="PS51511"/>
    </source>
</evidence>
<accession>A0AAV1NJK7</accession>
<feature type="region of interest" description="Disordered" evidence="6">
    <location>
        <begin position="801"/>
        <end position="1236"/>
    </location>
</feature>
<dbReference type="PROSITE" id="PS50004">
    <property type="entry name" value="C2"/>
    <property type="match status" value="1"/>
</dbReference>
<feature type="compositionally biased region" description="Basic and acidic residues" evidence="6">
    <location>
        <begin position="1302"/>
        <end position="1311"/>
    </location>
</feature>
<evidence type="ECO:0000313" key="10">
    <source>
        <dbReference type="Proteomes" id="UP001314229"/>
    </source>
</evidence>
<evidence type="ECO:0000256" key="6">
    <source>
        <dbReference type="SAM" id="MobiDB-lite"/>
    </source>
</evidence>
<evidence type="ECO:0000259" key="7">
    <source>
        <dbReference type="PROSITE" id="PS50004"/>
    </source>
</evidence>
<keyword evidence="10" id="KW-1185">Reference proteome</keyword>
<feature type="domain" description="C2" evidence="7">
    <location>
        <begin position="1"/>
        <end position="114"/>
    </location>
</feature>
<evidence type="ECO:0000256" key="3">
    <source>
        <dbReference type="ARBA" id="ARBA00022553"/>
    </source>
</evidence>
<dbReference type="PANTHER" id="PTHR15746:SF25">
    <property type="entry name" value="CALPONIN HOMOLOGY DOMAIN-CONTAINING PROTEIN DDB_G0272472 ISOFORM X1"/>
    <property type="match status" value="1"/>
</dbReference>
<proteinExistence type="predicted"/>
<dbReference type="Pfam" id="PF00168">
    <property type="entry name" value="C2"/>
    <property type="match status" value="1"/>
</dbReference>
<feature type="compositionally biased region" description="Low complexity" evidence="6">
    <location>
        <begin position="1160"/>
        <end position="1171"/>
    </location>
</feature>
<keyword evidence="2" id="KW-0813">Transport</keyword>
<feature type="compositionally biased region" description="Polar residues" evidence="6">
    <location>
        <begin position="174"/>
        <end position="187"/>
    </location>
</feature>
<dbReference type="GO" id="GO:0055037">
    <property type="term" value="C:recycling endosome"/>
    <property type="evidence" value="ECO:0007669"/>
    <property type="project" value="UniProtKB-SubCell"/>
</dbReference>
<name>A0AAV1NJK7_SCOSC</name>
<dbReference type="InterPro" id="IPR037245">
    <property type="entry name" value="FIP-RBD_C_sf"/>
</dbReference>
<feature type="compositionally biased region" description="Basic and acidic residues" evidence="6">
    <location>
        <begin position="801"/>
        <end position="1019"/>
    </location>
</feature>
<gene>
    <name evidence="9" type="ORF">FSCOSCO3_A035945</name>
</gene>